<dbReference type="RefSeq" id="XP_012187668.1">
    <property type="nucleotide sequence ID" value="XM_012332278.1"/>
</dbReference>
<organism evidence="1 2">
    <name type="scientific">Pseudozyma hubeiensis (strain SY62)</name>
    <name type="common">Yeast</name>
    <dbReference type="NCBI Taxonomy" id="1305764"/>
    <lineage>
        <taxon>Eukaryota</taxon>
        <taxon>Fungi</taxon>
        <taxon>Dikarya</taxon>
        <taxon>Basidiomycota</taxon>
        <taxon>Ustilaginomycotina</taxon>
        <taxon>Ustilaginomycetes</taxon>
        <taxon>Ustilaginales</taxon>
        <taxon>Ustilaginaceae</taxon>
        <taxon>Pseudozyma</taxon>
    </lineage>
</organism>
<dbReference type="GeneID" id="24106947"/>
<dbReference type="EMBL" id="DF238782">
    <property type="protein sequence ID" value="GAC94081.1"/>
    <property type="molecule type" value="Genomic_DNA"/>
</dbReference>
<accession>R9NZA3</accession>
<protein>
    <submittedName>
        <fullName evidence="1">Uncharacterized protein</fullName>
    </submittedName>
</protein>
<dbReference type="HOGENOM" id="CLU_2639140_0_0_1"/>
<reference evidence="2" key="1">
    <citation type="journal article" date="2013" name="Genome Announc.">
        <title>Draft genome sequence of the basidiomycetous yeast-like fungus Pseudozyma hubeiensis SY62, which produces an abundant amount of the biosurfactant mannosylerythritol lipids.</title>
        <authorList>
            <person name="Konishi M."/>
            <person name="Hatada Y."/>
            <person name="Horiuchi J."/>
        </authorList>
    </citation>
    <scope>NUCLEOTIDE SEQUENCE [LARGE SCALE GENOMIC DNA]</scope>
    <source>
        <strain evidence="2">SY62</strain>
    </source>
</reference>
<proteinExistence type="predicted"/>
<evidence type="ECO:0000313" key="1">
    <source>
        <dbReference type="EMBL" id="GAC94081.1"/>
    </source>
</evidence>
<dbReference type="Proteomes" id="UP000014071">
    <property type="component" value="Unassembled WGS sequence"/>
</dbReference>
<sequence>MRCLIALLQSFRCLSSGAFECFRIRNESLFESSFPHRPVKASVACSVTLRKLSALGIRDEVCGLNSKHTRSPEHHCV</sequence>
<dbReference type="AlphaFoldDB" id="R9NZA3"/>
<keyword evidence="2" id="KW-1185">Reference proteome</keyword>
<name>R9NZA3_PSEHS</name>
<gene>
    <name evidence="1" type="ORF">PHSY_001650</name>
</gene>
<evidence type="ECO:0000313" key="2">
    <source>
        <dbReference type="Proteomes" id="UP000014071"/>
    </source>
</evidence>